<gene>
    <name evidence="5" type="ORF">FKR81_35070</name>
</gene>
<dbReference type="GO" id="GO:0008168">
    <property type="term" value="F:methyltransferase activity"/>
    <property type="evidence" value="ECO:0007669"/>
    <property type="project" value="UniProtKB-KW"/>
</dbReference>
<evidence type="ECO:0000313" key="6">
    <source>
        <dbReference type="Proteomes" id="UP000316639"/>
    </source>
</evidence>
<proteinExistence type="predicted"/>
<dbReference type="Proteomes" id="UP000316639">
    <property type="component" value="Unassembled WGS sequence"/>
</dbReference>
<dbReference type="PANTHER" id="PTHR43464">
    <property type="entry name" value="METHYLTRANSFERASE"/>
    <property type="match status" value="1"/>
</dbReference>
<evidence type="ECO:0000256" key="2">
    <source>
        <dbReference type="ARBA" id="ARBA00022679"/>
    </source>
</evidence>
<dbReference type="SUPFAM" id="SSF53335">
    <property type="entry name" value="S-adenosyl-L-methionine-dependent methyltransferases"/>
    <property type="match status" value="1"/>
</dbReference>
<dbReference type="InterPro" id="IPR041698">
    <property type="entry name" value="Methyltransf_25"/>
</dbReference>
<dbReference type="EMBL" id="VOBR01000031">
    <property type="protein sequence ID" value="TWP46678.1"/>
    <property type="molecule type" value="Genomic_DNA"/>
</dbReference>
<dbReference type="RefSeq" id="WP_146358548.1">
    <property type="nucleotide sequence ID" value="NZ_VOBR01000031.1"/>
</dbReference>
<evidence type="ECO:0000256" key="3">
    <source>
        <dbReference type="ARBA" id="ARBA00022691"/>
    </source>
</evidence>
<evidence type="ECO:0000313" key="5">
    <source>
        <dbReference type="EMBL" id="TWP46678.1"/>
    </source>
</evidence>
<evidence type="ECO:0000259" key="4">
    <source>
        <dbReference type="Pfam" id="PF13649"/>
    </source>
</evidence>
<dbReference type="GO" id="GO:0032259">
    <property type="term" value="P:methylation"/>
    <property type="evidence" value="ECO:0007669"/>
    <property type="project" value="UniProtKB-KW"/>
</dbReference>
<dbReference type="OrthoDB" id="3825914at2"/>
<protein>
    <submittedName>
        <fullName evidence="5">Class I SAM-dependent methyltransferase</fullName>
    </submittedName>
</protein>
<organism evidence="5 6">
    <name type="scientific">Lentzea tibetensis</name>
    <dbReference type="NCBI Taxonomy" id="2591470"/>
    <lineage>
        <taxon>Bacteria</taxon>
        <taxon>Bacillati</taxon>
        <taxon>Actinomycetota</taxon>
        <taxon>Actinomycetes</taxon>
        <taxon>Pseudonocardiales</taxon>
        <taxon>Pseudonocardiaceae</taxon>
        <taxon>Lentzea</taxon>
    </lineage>
</organism>
<accession>A0A563EIX6</accession>
<feature type="domain" description="Methyltransferase" evidence="4">
    <location>
        <begin position="51"/>
        <end position="144"/>
    </location>
</feature>
<dbReference type="AlphaFoldDB" id="A0A563EIX6"/>
<keyword evidence="1 5" id="KW-0489">Methyltransferase</keyword>
<name>A0A563EIX6_9PSEU</name>
<dbReference type="InterPro" id="IPR029063">
    <property type="entry name" value="SAM-dependent_MTases_sf"/>
</dbReference>
<sequence>MAGLDVSIEKVDFEKAYQDAIDAGAKMPWDIGAPQPKLVELVKAGEIGDDVLDVGCGLGDNVIYLAALGRRAVGVDIAPSAVRQAAERAKAQGVDAEFAVAEATSLAGYEGRFDTIIDFALYHGLTPEARFSYIDALTRVTKPGARLHLFCHFSMDRGDELPEVFRITEASLRATVGKTWTVTHIAPTDYSAALTPAELHKAVQSMVPTQELDDARMAELPADEEGRAVVKVWQLTAIRP</sequence>
<keyword evidence="6" id="KW-1185">Reference proteome</keyword>
<keyword evidence="3" id="KW-0949">S-adenosyl-L-methionine</keyword>
<evidence type="ECO:0000256" key="1">
    <source>
        <dbReference type="ARBA" id="ARBA00022603"/>
    </source>
</evidence>
<dbReference type="PANTHER" id="PTHR43464:SF19">
    <property type="entry name" value="UBIQUINONE BIOSYNTHESIS O-METHYLTRANSFERASE, MITOCHONDRIAL"/>
    <property type="match status" value="1"/>
</dbReference>
<dbReference type="Pfam" id="PF13649">
    <property type="entry name" value="Methyltransf_25"/>
    <property type="match status" value="1"/>
</dbReference>
<keyword evidence="2 5" id="KW-0808">Transferase</keyword>
<comment type="caution">
    <text evidence="5">The sequence shown here is derived from an EMBL/GenBank/DDBJ whole genome shotgun (WGS) entry which is preliminary data.</text>
</comment>
<dbReference type="Gene3D" id="3.40.50.150">
    <property type="entry name" value="Vaccinia Virus protein VP39"/>
    <property type="match status" value="1"/>
</dbReference>
<dbReference type="CDD" id="cd02440">
    <property type="entry name" value="AdoMet_MTases"/>
    <property type="match status" value="1"/>
</dbReference>
<reference evidence="5 6" key="1">
    <citation type="submission" date="2019-07" db="EMBL/GenBank/DDBJ databases">
        <title>Lentzea xizangensis sp. nov., isolated from Qinghai-Tibetan Plateau Soils.</title>
        <authorList>
            <person name="Huang J."/>
        </authorList>
    </citation>
    <scope>NUCLEOTIDE SEQUENCE [LARGE SCALE GENOMIC DNA]</scope>
    <source>
        <strain evidence="5 6">FXJ1.1311</strain>
    </source>
</reference>